<dbReference type="Proteomes" id="UP000436088">
    <property type="component" value="Unassembled WGS sequence"/>
</dbReference>
<evidence type="ECO:0000256" key="1">
    <source>
        <dbReference type="ARBA" id="ARBA00033696"/>
    </source>
</evidence>
<accession>A0A6A2XSC8</accession>
<dbReference type="SUPFAM" id="SSF53254">
    <property type="entry name" value="Phosphoglycerate mutase-like"/>
    <property type="match status" value="1"/>
</dbReference>
<name>A0A6A2XSC8_HIBSY</name>
<organism evidence="3 4">
    <name type="scientific">Hibiscus syriacus</name>
    <name type="common">Rose of Sharon</name>
    <dbReference type="NCBI Taxonomy" id="106335"/>
    <lineage>
        <taxon>Eukaryota</taxon>
        <taxon>Viridiplantae</taxon>
        <taxon>Streptophyta</taxon>
        <taxon>Embryophyta</taxon>
        <taxon>Tracheophyta</taxon>
        <taxon>Spermatophyta</taxon>
        <taxon>Magnoliopsida</taxon>
        <taxon>eudicotyledons</taxon>
        <taxon>Gunneridae</taxon>
        <taxon>Pentapetalae</taxon>
        <taxon>rosids</taxon>
        <taxon>malvids</taxon>
        <taxon>Malvales</taxon>
        <taxon>Malvaceae</taxon>
        <taxon>Malvoideae</taxon>
        <taxon>Hibiscus</taxon>
    </lineage>
</organism>
<dbReference type="AlphaFoldDB" id="A0A6A2XSC8"/>
<dbReference type="InterPro" id="IPR029033">
    <property type="entry name" value="His_PPase_superfam"/>
</dbReference>
<dbReference type="GO" id="GO:0032958">
    <property type="term" value="P:inositol phosphate biosynthetic process"/>
    <property type="evidence" value="ECO:0007669"/>
    <property type="project" value="TreeGrafter"/>
</dbReference>
<dbReference type="PANTHER" id="PTHR12750">
    <property type="entry name" value="DIPHOSPHOINOSITOL PENTAKISPHOSPHATE KINASE"/>
    <property type="match status" value="1"/>
</dbReference>
<gene>
    <name evidence="3" type="ORF">F3Y22_tig00113726pilonHSYRG00196</name>
</gene>
<proteinExistence type="predicted"/>
<dbReference type="GO" id="GO:0033857">
    <property type="term" value="F:5-diphosphoinositol pentakisphosphate 1-kinase activity"/>
    <property type="evidence" value="ECO:0007669"/>
    <property type="project" value="TreeGrafter"/>
</dbReference>
<protein>
    <submittedName>
        <fullName evidence="3">Uncharacterized protein</fullName>
    </submittedName>
</protein>
<comment type="catalytic activity">
    <reaction evidence="1">
        <text>5-diphospho-1D-myo-inositol 1,2,3,4,6-pentakisphosphate + ATP + H(+) = 1,5-bis(diphospho)-1D-myo-inositol 2,3,4,6-tetrakisphosphate + ADP</text>
        <dbReference type="Rhea" id="RHEA:10276"/>
        <dbReference type="ChEBI" id="CHEBI:15378"/>
        <dbReference type="ChEBI" id="CHEBI:30616"/>
        <dbReference type="ChEBI" id="CHEBI:58628"/>
        <dbReference type="ChEBI" id="CHEBI:77983"/>
        <dbReference type="ChEBI" id="CHEBI:456216"/>
        <dbReference type="EC" id="2.7.4.24"/>
    </reaction>
    <physiologicalReaction direction="left-to-right" evidence="1">
        <dbReference type="Rhea" id="RHEA:10277"/>
    </physiologicalReaction>
</comment>
<dbReference type="GO" id="GO:0000828">
    <property type="term" value="F:inositol hexakisphosphate kinase activity"/>
    <property type="evidence" value="ECO:0007669"/>
    <property type="project" value="TreeGrafter"/>
</dbReference>
<sequence>MGSQLPISYCTYPYYSGVKIDIIGYARLNEIITYGVRTTHSNVTFECPWMIDGAGLPSNASELLPKLVTLTKKVTEQVRMLAKDEDENLAETSPYDVILPYDQAKALGKTNIDIDRIAAGLPCGSEGFLLMFARWKKLARDLYNERKERYDITQIPDVYDSCKYDLLHNAHLNLEIWMSSSNLPSYTLYLIFVIKNF</sequence>
<reference evidence="3" key="1">
    <citation type="submission" date="2019-09" db="EMBL/GenBank/DDBJ databases">
        <title>Draft genome information of white flower Hibiscus syriacus.</title>
        <authorList>
            <person name="Kim Y.-M."/>
        </authorList>
    </citation>
    <scope>NUCLEOTIDE SEQUENCE [LARGE SCALE GENOMIC DNA]</scope>
    <source>
        <strain evidence="3">YM2019G1</strain>
    </source>
</reference>
<comment type="catalytic activity">
    <reaction evidence="2">
        <text>1D-myo-inositol hexakisphosphate + ATP = 1-diphospho-1D-myo-inositol 2,3,4,5,6-pentakisphosphate + ADP</text>
        <dbReference type="Rhea" id="RHEA:37459"/>
        <dbReference type="ChEBI" id="CHEBI:30616"/>
        <dbReference type="ChEBI" id="CHEBI:58130"/>
        <dbReference type="ChEBI" id="CHEBI:74946"/>
        <dbReference type="ChEBI" id="CHEBI:456216"/>
        <dbReference type="EC" id="2.7.4.24"/>
    </reaction>
    <physiologicalReaction direction="left-to-right" evidence="2">
        <dbReference type="Rhea" id="RHEA:37460"/>
    </physiologicalReaction>
</comment>
<keyword evidence="4" id="KW-1185">Reference proteome</keyword>
<dbReference type="EMBL" id="VEPZ02001721">
    <property type="protein sequence ID" value="KAE8661319.1"/>
    <property type="molecule type" value="Genomic_DNA"/>
</dbReference>
<evidence type="ECO:0000313" key="4">
    <source>
        <dbReference type="Proteomes" id="UP000436088"/>
    </source>
</evidence>
<evidence type="ECO:0000313" key="3">
    <source>
        <dbReference type="EMBL" id="KAE8661319.1"/>
    </source>
</evidence>
<evidence type="ECO:0000256" key="2">
    <source>
        <dbReference type="ARBA" id="ARBA00034629"/>
    </source>
</evidence>
<dbReference type="InterPro" id="IPR037446">
    <property type="entry name" value="His_Pase_VIP1"/>
</dbReference>
<dbReference type="PANTHER" id="PTHR12750:SF9">
    <property type="entry name" value="INOSITOL HEXAKISPHOSPHATE AND DIPHOSPHOINOSITOL-PENTAKISPHOSPHATE KINASE"/>
    <property type="match status" value="1"/>
</dbReference>
<comment type="caution">
    <text evidence="3">The sequence shown here is derived from an EMBL/GenBank/DDBJ whole genome shotgun (WGS) entry which is preliminary data.</text>
</comment>
<dbReference type="GO" id="GO:0006020">
    <property type="term" value="P:inositol metabolic process"/>
    <property type="evidence" value="ECO:0007669"/>
    <property type="project" value="TreeGrafter"/>
</dbReference>